<organism evidence="5 6">
    <name type="scientific">Hyphococcus aureus</name>
    <dbReference type="NCBI Taxonomy" id="2666033"/>
    <lineage>
        <taxon>Bacteria</taxon>
        <taxon>Pseudomonadati</taxon>
        <taxon>Pseudomonadota</taxon>
        <taxon>Alphaproteobacteria</taxon>
        <taxon>Parvularculales</taxon>
        <taxon>Parvularculaceae</taxon>
        <taxon>Hyphococcus</taxon>
    </lineage>
</organism>
<keyword evidence="4 5" id="KW-0012">Acyltransferase</keyword>
<evidence type="ECO:0000256" key="3">
    <source>
        <dbReference type="ARBA" id="ARBA00022737"/>
    </source>
</evidence>
<reference evidence="5 6" key="1">
    <citation type="submission" date="2024-09" db="EMBL/GenBank/DDBJ databases">
        <authorList>
            <person name="Zhang Z.-H."/>
        </authorList>
    </citation>
    <scope>NUCLEOTIDE SEQUENCE [LARGE SCALE GENOMIC DNA]</scope>
    <source>
        <strain evidence="5 6">HHTR114</strain>
    </source>
</reference>
<dbReference type="GO" id="GO:0016746">
    <property type="term" value="F:acyltransferase activity"/>
    <property type="evidence" value="ECO:0007669"/>
    <property type="project" value="UniProtKB-KW"/>
</dbReference>
<dbReference type="InterPro" id="IPR050179">
    <property type="entry name" value="Trans_hexapeptide_repeat"/>
</dbReference>
<dbReference type="InterPro" id="IPR018357">
    <property type="entry name" value="Hexapep_transf_CS"/>
</dbReference>
<dbReference type="InterPro" id="IPR011004">
    <property type="entry name" value="Trimer_LpxA-like_sf"/>
</dbReference>
<dbReference type="InterPro" id="IPR001451">
    <property type="entry name" value="Hexapep"/>
</dbReference>
<dbReference type="PROSITE" id="PS00101">
    <property type="entry name" value="HEXAPEP_TRANSFERASES"/>
    <property type="match status" value="1"/>
</dbReference>
<keyword evidence="3" id="KW-0677">Repeat</keyword>
<evidence type="ECO:0000256" key="4">
    <source>
        <dbReference type="ARBA" id="ARBA00023315"/>
    </source>
</evidence>
<dbReference type="Gene3D" id="2.160.10.10">
    <property type="entry name" value="Hexapeptide repeat proteins"/>
    <property type="match status" value="1"/>
</dbReference>
<evidence type="ECO:0000313" key="5">
    <source>
        <dbReference type="EMBL" id="MFC6036798.1"/>
    </source>
</evidence>
<proteinExistence type="inferred from homology"/>
<dbReference type="PANTHER" id="PTHR43300">
    <property type="entry name" value="ACETYLTRANSFERASE"/>
    <property type="match status" value="1"/>
</dbReference>
<protein>
    <submittedName>
        <fullName evidence="5">CatB-related O-acetyltransferase</fullName>
        <ecNumber evidence="5">2.3.1.-</ecNumber>
    </submittedName>
</protein>
<keyword evidence="6" id="KW-1185">Reference proteome</keyword>
<dbReference type="RefSeq" id="WP_379881956.1">
    <property type="nucleotide sequence ID" value="NZ_JBHPON010000002.1"/>
</dbReference>
<sequence length="220" mass="24075">MSDLHKEAQHGPDPQEIHPMDGYAQVGFLKPLIDRPNVEIGDYTYYDDPVHGPEQFYERCVRYHFEHLGDRLIVGRFCAIAVGVEFIMGGGNHRMDGLSTYPFAIFGKGWEDPGYDWSQGARGDTVIGNDVWIGTDAVIMPGVTIGDGAIIGSKAVVASDVPAYGIAVGNPAKTIRQRFDDETIARLLAIAWWNWPAAKITASLDAIRGADVDALERASN</sequence>
<evidence type="ECO:0000256" key="1">
    <source>
        <dbReference type="ARBA" id="ARBA00007274"/>
    </source>
</evidence>
<name>A0ABW1L1Y6_9PROT</name>
<gene>
    <name evidence="5" type="ORF">ACFMB1_14665</name>
</gene>
<dbReference type="SUPFAM" id="SSF51161">
    <property type="entry name" value="Trimeric LpxA-like enzymes"/>
    <property type="match status" value="1"/>
</dbReference>
<accession>A0ABW1L1Y6</accession>
<dbReference type="EMBL" id="JBHPON010000002">
    <property type="protein sequence ID" value="MFC6036798.1"/>
    <property type="molecule type" value="Genomic_DNA"/>
</dbReference>
<dbReference type="CDD" id="cd03349">
    <property type="entry name" value="LbH_XAT"/>
    <property type="match status" value="1"/>
</dbReference>
<dbReference type="PANTHER" id="PTHR43300:SF11">
    <property type="entry name" value="ACETYLTRANSFERASE RV3034C-RELATED"/>
    <property type="match status" value="1"/>
</dbReference>
<dbReference type="EC" id="2.3.1.-" evidence="5"/>
<evidence type="ECO:0000256" key="2">
    <source>
        <dbReference type="ARBA" id="ARBA00022679"/>
    </source>
</evidence>
<comment type="caution">
    <text evidence="5">The sequence shown here is derived from an EMBL/GenBank/DDBJ whole genome shotgun (WGS) entry which is preliminary data.</text>
</comment>
<dbReference type="Proteomes" id="UP001596116">
    <property type="component" value="Unassembled WGS sequence"/>
</dbReference>
<dbReference type="Pfam" id="PF00132">
    <property type="entry name" value="Hexapep"/>
    <property type="match status" value="1"/>
</dbReference>
<comment type="similarity">
    <text evidence="1">Belongs to the transferase hexapeptide repeat family.</text>
</comment>
<keyword evidence="2 5" id="KW-0808">Transferase</keyword>
<evidence type="ECO:0000313" key="6">
    <source>
        <dbReference type="Proteomes" id="UP001596116"/>
    </source>
</evidence>